<sequence length="59" mass="6537">MFVDDGSWASKLNLKDKAQGTAQEFFSIIKVSSVLQESDISAHRQDLKRGKNSQLASQP</sequence>
<keyword evidence="2" id="KW-1185">Reference proteome</keyword>
<evidence type="ECO:0000313" key="1">
    <source>
        <dbReference type="EMBL" id="KAG0007779.1"/>
    </source>
</evidence>
<gene>
    <name evidence="1" type="ORF">BGZ80_004238</name>
</gene>
<feature type="non-terminal residue" evidence="1">
    <location>
        <position position="59"/>
    </location>
</feature>
<reference evidence="1" key="1">
    <citation type="journal article" date="2020" name="Fungal Divers.">
        <title>Resolving the Mortierellaceae phylogeny through synthesis of multi-gene phylogenetics and phylogenomics.</title>
        <authorList>
            <person name="Vandepol N."/>
            <person name="Liber J."/>
            <person name="Desiro A."/>
            <person name="Na H."/>
            <person name="Kennedy M."/>
            <person name="Barry K."/>
            <person name="Grigoriev I.V."/>
            <person name="Miller A.N."/>
            <person name="O'Donnell K."/>
            <person name="Stajich J.E."/>
            <person name="Bonito G."/>
        </authorList>
    </citation>
    <scope>NUCLEOTIDE SEQUENCE</scope>
    <source>
        <strain evidence="1">NRRL 2769</strain>
    </source>
</reference>
<dbReference type="Proteomes" id="UP000703661">
    <property type="component" value="Unassembled WGS sequence"/>
</dbReference>
<protein>
    <submittedName>
        <fullName evidence="1">Uncharacterized protein</fullName>
    </submittedName>
</protein>
<name>A0A9P6MMB1_9FUNG</name>
<accession>A0A9P6MMB1</accession>
<proteinExistence type="predicted"/>
<organism evidence="1 2">
    <name type="scientific">Entomortierella chlamydospora</name>
    <dbReference type="NCBI Taxonomy" id="101097"/>
    <lineage>
        <taxon>Eukaryota</taxon>
        <taxon>Fungi</taxon>
        <taxon>Fungi incertae sedis</taxon>
        <taxon>Mucoromycota</taxon>
        <taxon>Mortierellomycotina</taxon>
        <taxon>Mortierellomycetes</taxon>
        <taxon>Mortierellales</taxon>
        <taxon>Mortierellaceae</taxon>
        <taxon>Entomortierella</taxon>
    </lineage>
</organism>
<evidence type="ECO:0000313" key="2">
    <source>
        <dbReference type="Proteomes" id="UP000703661"/>
    </source>
</evidence>
<dbReference type="EMBL" id="JAAAID010002182">
    <property type="protein sequence ID" value="KAG0007779.1"/>
    <property type="molecule type" value="Genomic_DNA"/>
</dbReference>
<comment type="caution">
    <text evidence="1">The sequence shown here is derived from an EMBL/GenBank/DDBJ whole genome shotgun (WGS) entry which is preliminary data.</text>
</comment>
<dbReference type="AlphaFoldDB" id="A0A9P6MMB1"/>